<evidence type="ECO:0000256" key="1">
    <source>
        <dbReference type="SAM" id="MobiDB-lite"/>
    </source>
</evidence>
<feature type="region of interest" description="Disordered" evidence="1">
    <location>
        <begin position="61"/>
        <end position="144"/>
    </location>
</feature>
<feature type="compositionally biased region" description="Basic residues" evidence="1">
    <location>
        <begin position="61"/>
        <end position="78"/>
    </location>
</feature>
<evidence type="ECO:0000313" key="3">
    <source>
        <dbReference type="Proteomes" id="UP000215127"/>
    </source>
</evidence>
<accession>A0A1X7RYC7</accession>
<dbReference type="Proteomes" id="UP000215127">
    <property type="component" value="Chromosome 7"/>
</dbReference>
<reference evidence="2 3" key="1">
    <citation type="submission" date="2016-06" db="EMBL/GenBank/DDBJ databases">
        <authorList>
            <person name="Kjaerup R.B."/>
            <person name="Dalgaard T.S."/>
            <person name="Juul-Madsen H.R."/>
        </authorList>
    </citation>
    <scope>NUCLEOTIDE SEQUENCE [LARGE SCALE GENOMIC DNA]</scope>
</reference>
<feature type="compositionally biased region" description="Acidic residues" evidence="1">
    <location>
        <begin position="97"/>
        <end position="115"/>
    </location>
</feature>
<gene>
    <name evidence="2" type="ORF">ZT3D7_G7581</name>
</gene>
<keyword evidence="3" id="KW-1185">Reference proteome</keyword>
<sequence>MSSRSTRLRLQAARNNDFVAALKIGWSIPRLLRIYNNNRIAKGMAPVDEIDDAKLLEMIQKRKTGQRRNQRRYQRRLRAQASDGSEGSQERLREDQTEQDDIDERDTEADSDEENYLGRRNSGPPGFLNHSVMRPLPGRPAVQTQIQQRPQTYPMPPPCNEAEAQAHYADLFQRWQPQPRTHQGVMGYFSGLMAFFRPSQGQNGEACGLAENAGGQ</sequence>
<protein>
    <submittedName>
        <fullName evidence="2">Uncharacterized protein</fullName>
    </submittedName>
</protein>
<dbReference type="AlphaFoldDB" id="A0A1X7RYC7"/>
<proteinExistence type="predicted"/>
<name>A0A1X7RYC7_ZYMT9</name>
<evidence type="ECO:0000313" key="2">
    <source>
        <dbReference type="EMBL" id="SMQ52428.1"/>
    </source>
</evidence>
<organism evidence="2 3">
    <name type="scientific">Zymoseptoria tritici (strain ST99CH_3D7)</name>
    <dbReference type="NCBI Taxonomy" id="1276538"/>
    <lineage>
        <taxon>Eukaryota</taxon>
        <taxon>Fungi</taxon>
        <taxon>Dikarya</taxon>
        <taxon>Ascomycota</taxon>
        <taxon>Pezizomycotina</taxon>
        <taxon>Dothideomycetes</taxon>
        <taxon>Dothideomycetidae</taxon>
        <taxon>Mycosphaerellales</taxon>
        <taxon>Mycosphaerellaceae</taxon>
        <taxon>Zymoseptoria</taxon>
    </lineage>
</organism>
<dbReference type="EMBL" id="LT853698">
    <property type="protein sequence ID" value="SMQ52428.1"/>
    <property type="molecule type" value="Genomic_DNA"/>
</dbReference>